<dbReference type="OrthoDB" id="4399364at2759"/>
<gene>
    <name evidence="1" type="ORF">PHISCL_03046</name>
</gene>
<reference evidence="2" key="1">
    <citation type="submission" date="2017-02" db="EMBL/GenBank/DDBJ databases">
        <authorList>
            <person name="Tafer H."/>
            <person name="Lopandic K."/>
        </authorList>
    </citation>
    <scope>NUCLEOTIDE SEQUENCE [LARGE SCALE GENOMIC DNA]</scope>
    <source>
        <strain evidence="2">CBS 366.77</strain>
    </source>
</reference>
<sequence>MVDSTKVQAASNSNLSSNTLGHAPPNNPQPSHFLNLPVDLRTKILNLAITTPHDYWLDRRVFGLYNSILSPSRKRFWSFVAAPGATKLLCVNKQIRREVQEILFTSFAFFSFSWHLVADSLQFPDQLEFFSLREIRHLVFMTQVPSQLKHEQVTVTRLLSALPKLESVRVMVTSSTTIPAVNQQSTEACSDYIVQVALLFRGVGQVSVIGQDLVYHQEKIIVRDARRRLREMRLPWYRELHLNYLPCRNRVLLTHEEHAAVAFWYYPPVVKSSN</sequence>
<dbReference type="PANTHER" id="PTHR42085:SF2">
    <property type="entry name" value="F-BOX DOMAIN-CONTAINING PROTEIN"/>
    <property type="match status" value="1"/>
</dbReference>
<dbReference type="EMBL" id="MVGC01000074">
    <property type="protein sequence ID" value="RJE24622.1"/>
    <property type="molecule type" value="Genomic_DNA"/>
</dbReference>
<proteinExistence type="predicted"/>
<evidence type="ECO:0008006" key="3">
    <source>
        <dbReference type="Google" id="ProtNLM"/>
    </source>
</evidence>
<protein>
    <recommendedName>
        <fullName evidence="3">F-box domain-containing protein</fullName>
    </recommendedName>
</protein>
<dbReference type="InterPro" id="IPR038883">
    <property type="entry name" value="AN11006-like"/>
</dbReference>
<evidence type="ECO:0000313" key="2">
    <source>
        <dbReference type="Proteomes" id="UP000266188"/>
    </source>
</evidence>
<comment type="caution">
    <text evidence="1">The sequence shown here is derived from an EMBL/GenBank/DDBJ whole genome shotgun (WGS) entry which is preliminary data.</text>
</comment>
<dbReference type="AlphaFoldDB" id="A0A3A2ZN79"/>
<accession>A0A3A2ZN79</accession>
<dbReference type="PANTHER" id="PTHR42085">
    <property type="entry name" value="F-BOX DOMAIN-CONTAINING PROTEIN"/>
    <property type="match status" value="1"/>
</dbReference>
<organism evidence="1 2">
    <name type="scientific">Aspergillus sclerotialis</name>
    <dbReference type="NCBI Taxonomy" id="2070753"/>
    <lineage>
        <taxon>Eukaryota</taxon>
        <taxon>Fungi</taxon>
        <taxon>Dikarya</taxon>
        <taxon>Ascomycota</taxon>
        <taxon>Pezizomycotina</taxon>
        <taxon>Eurotiomycetes</taxon>
        <taxon>Eurotiomycetidae</taxon>
        <taxon>Eurotiales</taxon>
        <taxon>Aspergillaceae</taxon>
        <taxon>Aspergillus</taxon>
        <taxon>Aspergillus subgen. Polypaecilum</taxon>
    </lineage>
</organism>
<evidence type="ECO:0000313" key="1">
    <source>
        <dbReference type="EMBL" id="RJE24622.1"/>
    </source>
</evidence>
<keyword evidence="2" id="KW-1185">Reference proteome</keyword>
<name>A0A3A2ZN79_9EURO</name>
<dbReference type="Proteomes" id="UP000266188">
    <property type="component" value="Unassembled WGS sequence"/>
</dbReference>